<protein>
    <submittedName>
        <fullName evidence="2">Uncharacterized protein</fullName>
    </submittedName>
</protein>
<feature type="region of interest" description="Disordered" evidence="1">
    <location>
        <begin position="12"/>
        <end position="34"/>
    </location>
</feature>
<accession>A0A4V3SHK0</accession>
<keyword evidence="3" id="KW-1185">Reference proteome</keyword>
<dbReference type="Proteomes" id="UP000298138">
    <property type="component" value="Unassembled WGS sequence"/>
</dbReference>
<gene>
    <name evidence="2" type="ORF">EX30DRAFT_344843</name>
</gene>
<evidence type="ECO:0000313" key="3">
    <source>
        <dbReference type="Proteomes" id="UP000298138"/>
    </source>
</evidence>
<dbReference type="InParanoid" id="A0A4V3SHK0"/>
<dbReference type="EMBL" id="ML220176">
    <property type="protein sequence ID" value="TGZ76494.1"/>
    <property type="molecule type" value="Genomic_DNA"/>
</dbReference>
<reference evidence="2 3" key="1">
    <citation type="submission" date="2019-04" db="EMBL/GenBank/DDBJ databases">
        <title>Comparative genomics and transcriptomics to analyze fruiting body development in filamentous ascomycetes.</title>
        <authorList>
            <consortium name="DOE Joint Genome Institute"/>
            <person name="Lutkenhaus R."/>
            <person name="Traeger S."/>
            <person name="Breuer J."/>
            <person name="Kuo A."/>
            <person name="Lipzen A."/>
            <person name="Pangilinan J."/>
            <person name="Dilworth D."/>
            <person name="Sandor L."/>
            <person name="Poggeler S."/>
            <person name="Barry K."/>
            <person name="Grigoriev I.V."/>
            <person name="Nowrousian M."/>
        </authorList>
    </citation>
    <scope>NUCLEOTIDE SEQUENCE [LARGE SCALE GENOMIC DNA]</scope>
    <source>
        <strain evidence="2 3">CBS 389.68</strain>
    </source>
</reference>
<proteinExistence type="predicted"/>
<name>A0A4V3SHK0_9PEZI</name>
<organism evidence="2 3">
    <name type="scientific">Ascodesmis nigricans</name>
    <dbReference type="NCBI Taxonomy" id="341454"/>
    <lineage>
        <taxon>Eukaryota</taxon>
        <taxon>Fungi</taxon>
        <taxon>Dikarya</taxon>
        <taxon>Ascomycota</taxon>
        <taxon>Pezizomycotina</taxon>
        <taxon>Pezizomycetes</taxon>
        <taxon>Pezizales</taxon>
        <taxon>Ascodesmidaceae</taxon>
        <taxon>Ascodesmis</taxon>
    </lineage>
</organism>
<evidence type="ECO:0000313" key="2">
    <source>
        <dbReference type="EMBL" id="TGZ76494.1"/>
    </source>
</evidence>
<sequence>MLSGEQWLNEVEAAPPRSSMVDVQQSSDGMMERRRRPRNIVPALLWPERRSFSPLRRFNALLPLSSASRSSSTSSRSSSSSCVSSSYLLFVSYRSSHLAASSGRMILTHSPLSLGVFFSRHLAFRGARVLRIRCSGKLRLSFSLAMDVFLS</sequence>
<dbReference type="AlphaFoldDB" id="A0A4V3SHK0"/>
<evidence type="ECO:0000256" key="1">
    <source>
        <dbReference type="SAM" id="MobiDB-lite"/>
    </source>
</evidence>